<evidence type="ECO:0000256" key="8">
    <source>
        <dbReference type="ARBA" id="ARBA00023125"/>
    </source>
</evidence>
<dbReference type="PANTHER" id="PTHR38839">
    <property type="entry name" value="TRANSCRIPTIONAL REGULATOR WHID-RELATED"/>
    <property type="match status" value="1"/>
</dbReference>
<feature type="binding site" evidence="11">
    <location>
        <position position="31"/>
    </location>
    <ligand>
        <name>[4Fe-4S] cluster</name>
        <dbReference type="ChEBI" id="CHEBI:49883"/>
    </ligand>
</feature>
<comment type="PTM">
    <text evidence="11">The Fe-S cluster can be nitrosylated by nitric oxide (NO).</text>
</comment>
<dbReference type="GO" id="GO:0035731">
    <property type="term" value="F:dinitrosyl-iron complex binding"/>
    <property type="evidence" value="ECO:0007669"/>
    <property type="project" value="UniProtKB-UniRule"/>
</dbReference>
<dbReference type="HAMAP" id="MF_01479">
    <property type="entry name" value="WhiB"/>
    <property type="match status" value="1"/>
</dbReference>
<evidence type="ECO:0000256" key="4">
    <source>
        <dbReference type="ARBA" id="ARBA00022723"/>
    </source>
</evidence>
<dbReference type="GO" id="GO:0046872">
    <property type="term" value="F:metal ion binding"/>
    <property type="evidence" value="ECO:0007669"/>
    <property type="project" value="UniProtKB-KW"/>
</dbReference>
<keyword evidence="6 11" id="KW-0411">Iron-sulfur</keyword>
<comment type="PTM">
    <text evidence="11">Upon Fe-S cluster removal intramolecular disulfide bonds are formed.</text>
</comment>
<keyword evidence="9 11" id="KW-1015">Disulfide bond</keyword>
<dbReference type="GO" id="GO:0051539">
    <property type="term" value="F:4 iron, 4 sulfur cluster binding"/>
    <property type="evidence" value="ECO:0007669"/>
    <property type="project" value="UniProtKB-UniRule"/>
</dbReference>
<keyword evidence="11" id="KW-0963">Cytoplasm</keyword>
<evidence type="ECO:0000256" key="7">
    <source>
        <dbReference type="ARBA" id="ARBA00023015"/>
    </source>
</evidence>
<accession>A0A7H8NHD6</accession>
<dbReference type="InterPro" id="IPR034768">
    <property type="entry name" value="4FE4S_WBL"/>
</dbReference>
<dbReference type="InterPro" id="IPR003482">
    <property type="entry name" value="Whib"/>
</dbReference>
<dbReference type="AlphaFoldDB" id="A0A7H8NHD6"/>
<dbReference type="GO" id="GO:0047134">
    <property type="term" value="F:protein-disulfide reductase [NAD(P)H] activity"/>
    <property type="evidence" value="ECO:0007669"/>
    <property type="project" value="TreeGrafter"/>
</dbReference>
<sequence>MAVARGETIAGSAHTAWSQEPGEEWWRRAACAYEDPELFFPVGAASARTLQQEREAKAVCARCPVVSACRDWAMATEQTHGIWGGTGERERALALRDERRHQAR</sequence>
<keyword evidence="10 11" id="KW-0804">Transcription</keyword>
<evidence type="ECO:0000256" key="2">
    <source>
        <dbReference type="ARBA" id="ARBA00006597"/>
    </source>
</evidence>
<evidence type="ECO:0000256" key="3">
    <source>
        <dbReference type="ARBA" id="ARBA00022485"/>
    </source>
</evidence>
<keyword evidence="7 11" id="KW-0805">Transcription regulation</keyword>
<evidence type="ECO:0000256" key="10">
    <source>
        <dbReference type="ARBA" id="ARBA00023163"/>
    </source>
</evidence>
<evidence type="ECO:0000256" key="1">
    <source>
        <dbReference type="ARBA" id="ARBA00004496"/>
    </source>
</evidence>
<keyword evidence="4 11" id="KW-0479">Metal-binding</keyword>
<feature type="domain" description="4Fe-4S Wbl-type" evidence="13">
    <location>
        <begin position="30"/>
        <end position="93"/>
    </location>
</feature>
<proteinExistence type="inferred from homology"/>
<evidence type="ECO:0000256" key="11">
    <source>
        <dbReference type="HAMAP-Rule" id="MF_01479"/>
    </source>
</evidence>
<comment type="function">
    <text evidence="11">Acts as a transcriptional regulator. Probably redox-responsive. The apo- but not holo-form probably binds DNA.</text>
</comment>
<dbReference type="GO" id="GO:0005737">
    <property type="term" value="C:cytoplasm"/>
    <property type="evidence" value="ECO:0007669"/>
    <property type="project" value="UniProtKB-SubCell"/>
</dbReference>
<comment type="cofactor">
    <cofactor evidence="11">
        <name>[4Fe-4S] cluster</name>
        <dbReference type="ChEBI" id="CHEBI:49883"/>
    </cofactor>
    <text evidence="11">Binds 1 [4Fe-4S] cluster per subunit. Following nitrosylation of the [4Fe-4S] cluster binds 1 [4Fe-8(NO)] cluster per subunit.</text>
</comment>
<keyword evidence="3 11" id="KW-0004">4Fe-4S</keyword>
<feature type="binding site" evidence="11">
    <location>
        <position position="69"/>
    </location>
    <ligand>
        <name>[4Fe-4S] cluster</name>
        <dbReference type="ChEBI" id="CHEBI:49883"/>
    </ligand>
</feature>
<dbReference type="GO" id="GO:0045892">
    <property type="term" value="P:negative regulation of DNA-templated transcription"/>
    <property type="evidence" value="ECO:0007669"/>
    <property type="project" value="TreeGrafter"/>
</dbReference>
<protein>
    <recommendedName>
        <fullName evidence="11">Transcriptional regulator WhiB</fullName>
    </recommendedName>
</protein>
<feature type="binding site" evidence="11">
    <location>
        <position position="63"/>
    </location>
    <ligand>
        <name>[4Fe-4S] cluster</name>
        <dbReference type="ChEBI" id="CHEBI:49883"/>
    </ligand>
</feature>
<dbReference type="GO" id="GO:0045454">
    <property type="term" value="P:cell redox homeostasis"/>
    <property type="evidence" value="ECO:0007669"/>
    <property type="project" value="TreeGrafter"/>
</dbReference>
<dbReference type="GO" id="GO:0003677">
    <property type="term" value="F:DNA binding"/>
    <property type="evidence" value="ECO:0007669"/>
    <property type="project" value="UniProtKB-UniRule"/>
</dbReference>
<keyword evidence="5 11" id="KW-0408">Iron</keyword>
<dbReference type="EMBL" id="CP054929">
    <property type="protein sequence ID" value="QKW53905.1"/>
    <property type="molecule type" value="Genomic_DNA"/>
</dbReference>
<comment type="subcellular location">
    <subcellularLocation>
        <location evidence="1 11">Cytoplasm</location>
    </subcellularLocation>
</comment>
<gene>
    <name evidence="11" type="primary">whiB</name>
    <name evidence="14" type="ORF">HUT08_35010</name>
</gene>
<dbReference type="RefSeq" id="WP_176165609.1">
    <property type="nucleotide sequence ID" value="NZ_CP054929.1"/>
</dbReference>
<evidence type="ECO:0000256" key="6">
    <source>
        <dbReference type="ARBA" id="ARBA00023014"/>
    </source>
</evidence>
<organism evidence="14 15">
    <name type="scientific">Streptomyces buecherae</name>
    <dbReference type="NCBI Taxonomy" id="2763006"/>
    <lineage>
        <taxon>Bacteria</taxon>
        <taxon>Bacillati</taxon>
        <taxon>Actinomycetota</taxon>
        <taxon>Actinomycetes</taxon>
        <taxon>Kitasatosporales</taxon>
        <taxon>Streptomycetaceae</taxon>
        <taxon>Streptomyces</taxon>
    </lineage>
</organism>
<evidence type="ECO:0000256" key="12">
    <source>
        <dbReference type="SAM" id="MobiDB-lite"/>
    </source>
</evidence>
<dbReference type="Pfam" id="PF02467">
    <property type="entry name" value="Whib"/>
    <property type="match status" value="1"/>
</dbReference>
<feature type="binding site" evidence="11">
    <location>
        <position position="60"/>
    </location>
    <ligand>
        <name>[4Fe-4S] cluster</name>
        <dbReference type="ChEBI" id="CHEBI:49883"/>
    </ligand>
</feature>
<evidence type="ECO:0000313" key="15">
    <source>
        <dbReference type="Proteomes" id="UP000509303"/>
    </source>
</evidence>
<reference evidence="14 15" key="1">
    <citation type="submission" date="2020-06" db="EMBL/GenBank/DDBJ databases">
        <title>Genome mining for natural products.</title>
        <authorList>
            <person name="Zhang B."/>
            <person name="Shi J."/>
            <person name="Ge H."/>
        </authorList>
    </citation>
    <scope>NUCLEOTIDE SEQUENCE [LARGE SCALE GENOMIC DNA]</scope>
    <source>
        <strain evidence="14 15">NA00687</strain>
    </source>
</reference>
<dbReference type="PROSITE" id="PS51674">
    <property type="entry name" value="4FE4S_WBL"/>
    <property type="match status" value="1"/>
</dbReference>
<dbReference type="PANTHER" id="PTHR38839:SF6">
    <property type="entry name" value="TRANSCRIPTIONAL REGULATOR WHIB1"/>
    <property type="match status" value="1"/>
</dbReference>
<evidence type="ECO:0000256" key="9">
    <source>
        <dbReference type="ARBA" id="ARBA00023157"/>
    </source>
</evidence>
<feature type="region of interest" description="Disordered" evidence="12">
    <location>
        <begin position="1"/>
        <end position="22"/>
    </location>
</feature>
<evidence type="ECO:0000259" key="13">
    <source>
        <dbReference type="PROSITE" id="PS51674"/>
    </source>
</evidence>
<keyword evidence="8 11" id="KW-0238">DNA-binding</keyword>
<keyword evidence="15" id="KW-1185">Reference proteome</keyword>
<evidence type="ECO:0000256" key="5">
    <source>
        <dbReference type="ARBA" id="ARBA00023004"/>
    </source>
</evidence>
<comment type="similarity">
    <text evidence="2 11">Belongs to the WhiB family.</text>
</comment>
<dbReference type="Proteomes" id="UP000509303">
    <property type="component" value="Chromosome"/>
</dbReference>
<evidence type="ECO:0000313" key="14">
    <source>
        <dbReference type="EMBL" id="QKW53905.1"/>
    </source>
</evidence>
<name>A0A7H8NHD6_9ACTN</name>